<gene>
    <name evidence="5" type="ORF">MGWOODY_Smn3575</name>
</gene>
<feature type="transmembrane region" description="Helical" evidence="1">
    <location>
        <begin position="27"/>
        <end position="47"/>
    </location>
</feature>
<dbReference type="InterPro" id="IPR058792">
    <property type="entry name" value="Beta-barrel_RND_2"/>
</dbReference>
<dbReference type="Gene3D" id="2.40.30.170">
    <property type="match status" value="1"/>
</dbReference>
<dbReference type="SUPFAM" id="SSF111369">
    <property type="entry name" value="HlyD-like secretion proteins"/>
    <property type="match status" value="1"/>
</dbReference>
<evidence type="ECO:0000256" key="1">
    <source>
        <dbReference type="SAM" id="Phobius"/>
    </source>
</evidence>
<dbReference type="Gene3D" id="1.10.287.470">
    <property type="entry name" value="Helix hairpin bin"/>
    <property type="match status" value="1"/>
</dbReference>
<dbReference type="Gene3D" id="2.40.420.20">
    <property type="match status" value="1"/>
</dbReference>
<dbReference type="PANTHER" id="PTHR30469">
    <property type="entry name" value="MULTIDRUG RESISTANCE PROTEIN MDTA"/>
    <property type="match status" value="1"/>
</dbReference>
<dbReference type="EMBL" id="CZQE01000154">
    <property type="protein sequence ID" value="CUS44482.1"/>
    <property type="molecule type" value="Genomic_DNA"/>
</dbReference>
<feature type="domain" description="CusB-like beta-barrel" evidence="2">
    <location>
        <begin position="248"/>
        <end position="317"/>
    </location>
</feature>
<dbReference type="GO" id="GO:0015562">
    <property type="term" value="F:efflux transmembrane transporter activity"/>
    <property type="evidence" value="ECO:0007669"/>
    <property type="project" value="TreeGrafter"/>
</dbReference>
<evidence type="ECO:0000259" key="3">
    <source>
        <dbReference type="Pfam" id="PF25973"/>
    </source>
</evidence>
<accession>A0A161KCW7</accession>
<reference evidence="5" key="1">
    <citation type="submission" date="2015-10" db="EMBL/GenBank/DDBJ databases">
        <authorList>
            <person name="Gilbert D.G."/>
        </authorList>
    </citation>
    <scope>NUCLEOTIDE SEQUENCE</scope>
</reference>
<proteinExistence type="predicted"/>
<keyword evidence="1" id="KW-1133">Transmembrane helix</keyword>
<dbReference type="Pfam" id="PF25954">
    <property type="entry name" value="Beta-barrel_RND_2"/>
    <property type="match status" value="1"/>
</dbReference>
<sequence length="404" mass="41624">MNYGQPSFGTDDHLALPGAEGRSNRRWWIIGAAILAVLVIVGVYLAMSGGKGAAPAGADTGAGGKNEQLPTVSVAVPGRPSSARIIPATGSLAAKRAMPIGVAGEGGMVTRVLVEPGQWVSAGQVLATVDRAVQTQTGASLAAQVNVARSDAAIAQSELDRAQALVNRGFISKADLERKAATRDAAVARVRVAQAQLAEQNARTGRLDIRAPAAGLVLTRSVEPGMVISSGSGTLFRMAKGGEMEMRAQLSEADLTGLPTGVSAQVTPVGGDQAFTGTVWQVSPVIDPQTRQGIARIALSYNPALRPGGFASATIRRGSSDMPQLPNSAIQSDTQGNFVYVVGNDNKVVRRPIKLGEVSDTGVAITEGLTGTEQVVLSAGAFLNAGQKIKPVLQNKPVLQKTQG</sequence>
<dbReference type="InterPro" id="IPR058647">
    <property type="entry name" value="BSH_CzcB-like"/>
</dbReference>
<feature type="domain" description="CzcB-like barrel-sandwich hybrid" evidence="3">
    <location>
        <begin position="106"/>
        <end position="231"/>
    </location>
</feature>
<dbReference type="Gene3D" id="2.40.50.100">
    <property type="match status" value="1"/>
</dbReference>
<evidence type="ECO:0000259" key="2">
    <source>
        <dbReference type="Pfam" id="PF25954"/>
    </source>
</evidence>
<dbReference type="AlphaFoldDB" id="A0A161KCW7"/>
<dbReference type="PANTHER" id="PTHR30469:SF15">
    <property type="entry name" value="HLYD FAMILY OF SECRETION PROTEINS"/>
    <property type="match status" value="1"/>
</dbReference>
<keyword evidence="1" id="KW-0472">Membrane</keyword>
<feature type="domain" description="YknX-like C-terminal permuted SH3-like" evidence="4">
    <location>
        <begin position="324"/>
        <end position="390"/>
    </location>
</feature>
<evidence type="ECO:0000259" key="4">
    <source>
        <dbReference type="Pfam" id="PF25989"/>
    </source>
</evidence>
<organism evidence="5">
    <name type="scientific">hydrothermal vent metagenome</name>
    <dbReference type="NCBI Taxonomy" id="652676"/>
    <lineage>
        <taxon>unclassified sequences</taxon>
        <taxon>metagenomes</taxon>
        <taxon>ecological metagenomes</taxon>
    </lineage>
</organism>
<dbReference type="InterPro" id="IPR058637">
    <property type="entry name" value="YknX-like_C"/>
</dbReference>
<dbReference type="NCBIfam" id="TIGR01730">
    <property type="entry name" value="RND_mfp"/>
    <property type="match status" value="1"/>
</dbReference>
<dbReference type="Pfam" id="PF25989">
    <property type="entry name" value="YknX_C"/>
    <property type="match status" value="1"/>
</dbReference>
<dbReference type="GO" id="GO:1990281">
    <property type="term" value="C:efflux pump complex"/>
    <property type="evidence" value="ECO:0007669"/>
    <property type="project" value="TreeGrafter"/>
</dbReference>
<protein>
    <submittedName>
        <fullName evidence="5">Probable Co/Zn/Cd efflux system membrane fusion protein</fullName>
    </submittedName>
</protein>
<dbReference type="InterPro" id="IPR006143">
    <property type="entry name" value="RND_pump_MFP"/>
</dbReference>
<dbReference type="Pfam" id="PF25973">
    <property type="entry name" value="BSH_CzcB"/>
    <property type="match status" value="1"/>
</dbReference>
<keyword evidence="1" id="KW-0812">Transmembrane</keyword>
<evidence type="ECO:0000313" key="5">
    <source>
        <dbReference type="EMBL" id="CUS44482.1"/>
    </source>
</evidence>
<name>A0A161KCW7_9ZZZZ</name>